<dbReference type="GO" id="GO:0005634">
    <property type="term" value="C:nucleus"/>
    <property type="evidence" value="ECO:0007669"/>
    <property type="project" value="UniProtKB-SubCell"/>
</dbReference>
<dbReference type="eggNOG" id="ENOG502SAK5">
    <property type="taxonomic scope" value="Eukaryota"/>
</dbReference>
<feature type="region of interest" description="Disordered" evidence="5">
    <location>
        <begin position="675"/>
        <end position="719"/>
    </location>
</feature>
<keyword evidence="4" id="KW-0539">Nucleus</keyword>
<gene>
    <name evidence="7" type="ORF">PIIN_00293</name>
</gene>
<dbReference type="GO" id="GO:0006364">
    <property type="term" value="P:rRNA processing"/>
    <property type="evidence" value="ECO:0007669"/>
    <property type="project" value="TreeGrafter"/>
</dbReference>
<dbReference type="HOGENOM" id="CLU_019530_0_0_1"/>
<name>G4T5M7_SERID</name>
<evidence type="ECO:0000313" key="8">
    <source>
        <dbReference type="Proteomes" id="UP000007148"/>
    </source>
</evidence>
<protein>
    <recommendedName>
        <fullName evidence="3">Pre-rRNA-processing protein RIX1</fullName>
    </recommendedName>
</protein>
<evidence type="ECO:0000259" key="6">
    <source>
        <dbReference type="Pfam" id="PF08167"/>
    </source>
</evidence>
<evidence type="ECO:0000313" key="7">
    <source>
        <dbReference type="EMBL" id="CCA66610.1"/>
    </source>
</evidence>
<dbReference type="PANTHER" id="PTHR34105:SF1">
    <property type="entry name" value="PROLINE-, GLUTAMIC ACID- AND LEUCINE-RICH PROTEIN 1"/>
    <property type="match status" value="1"/>
</dbReference>
<proteinExistence type="inferred from homology"/>
<dbReference type="Pfam" id="PF08167">
    <property type="entry name" value="RIX1"/>
    <property type="match status" value="1"/>
</dbReference>
<dbReference type="Proteomes" id="UP000007148">
    <property type="component" value="Unassembled WGS sequence"/>
</dbReference>
<dbReference type="OMA" id="MLECAQS"/>
<dbReference type="InterPro" id="IPR016024">
    <property type="entry name" value="ARM-type_fold"/>
</dbReference>
<dbReference type="PANTHER" id="PTHR34105">
    <property type="entry name" value="PROLINE-, GLUTAMIC ACID- AND LEUCINE-RICH PROTEIN 1"/>
    <property type="match status" value="1"/>
</dbReference>
<dbReference type="InterPro" id="IPR012583">
    <property type="entry name" value="RIX1_N"/>
</dbReference>
<dbReference type="STRING" id="1109443.G4T5M7"/>
<evidence type="ECO:0000256" key="5">
    <source>
        <dbReference type="SAM" id="MobiDB-lite"/>
    </source>
</evidence>
<dbReference type="OrthoDB" id="20900at2759"/>
<comment type="similarity">
    <text evidence="2">Belongs to the RIX1/PELP1 family.</text>
</comment>
<evidence type="ECO:0000256" key="4">
    <source>
        <dbReference type="ARBA" id="ARBA00023242"/>
    </source>
</evidence>
<reference evidence="7 8" key="1">
    <citation type="journal article" date="2011" name="PLoS Pathog.">
        <title>Endophytic Life Strategies Decoded by Genome and Transcriptome Analyses of the Mutualistic Root Symbiont Piriformospora indica.</title>
        <authorList>
            <person name="Zuccaro A."/>
            <person name="Lahrmann U."/>
            <person name="Guldener U."/>
            <person name="Langen G."/>
            <person name="Pfiffi S."/>
            <person name="Biedenkopf D."/>
            <person name="Wong P."/>
            <person name="Samans B."/>
            <person name="Grimm C."/>
            <person name="Basiewicz M."/>
            <person name="Murat C."/>
            <person name="Martin F."/>
            <person name="Kogel K.H."/>
        </authorList>
    </citation>
    <scope>NUCLEOTIDE SEQUENCE [LARGE SCALE GENOMIC DNA]</scope>
    <source>
        <strain evidence="7 8">DSM 11827</strain>
    </source>
</reference>
<comment type="caution">
    <text evidence="7">The sequence shown here is derived from an EMBL/GenBank/DDBJ whole genome shotgun (WGS) entry which is preliminary data.</text>
</comment>
<sequence>MDEQDHVPHAIKRRRSPLGGNMHCTKTGHFRKDLLTEYAQRWINLTLPLLSKTEPHAIWKASIDLLVFIFVNTTHLAEFRRQVSTPTVPKLTTALLELLSKADDSLKVMIMNAISSLIQWFPTLHRALGSTILAAVTPHLAGNMDGPSLSIVDSAAHLLAVMHRLDGKVGAPIAWRTTLDATLAEAWHCLEHITGKAVQRAPVKKPFTLPSLPEDPLVAVCIAYKRLSNMVKVMEAMLSANPARAVLVPVAELARLCIHLLHSIGPNTSQTRDLILMQLERQISPELVSLGAKLAATLASSLRHNLIPHATSILTSFAFHLEQDPSPATLNMLLSNLVVVLDHTATHSTLLPARLFRAIVPRLSPLLPKKQAIESINSSLTKGSVNGEPGSSRKNKKGRQYEGEELLGPLDNSNELEDPERATTVLLCVDVLERVFREPYLSASLHSLGSRLIIALQLHLTTHPLANPPIGGSLAFSTQLQAKLVQIQGHLLLGVAGHAPRGTNHFVSTLSICDPESLVAKTSKLSLDALDSILHPRMPPAVRPLPKAESLMLFRLEEGKEEREERERLSLDHGFGMDVEIPTEPILTAPATVVTAVDIEGPQQQQMEVVVESNVGGERAIPRVEKTGPSMDQLAMPTTGTSNLPQVTEPQSQASFGFITKPPELESVVPALPAFHQQSGPQMASSALVPARENRPSHAGDISDEDLPSINMESDSDSE</sequence>
<keyword evidence="8" id="KW-1185">Reference proteome</keyword>
<dbReference type="InParanoid" id="G4T5M7"/>
<accession>G4T5M7</accession>
<evidence type="ECO:0000256" key="1">
    <source>
        <dbReference type="ARBA" id="ARBA00004123"/>
    </source>
</evidence>
<comment type="subcellular location">
    <subcellularLocation>
        <location evidence="1">Nucleus</location>
    </subcellularLocation>
</comment>
<evidence type="ECO:0000256" key="2">
    <source>
        <dbReference type="ARBA" id="ARBA00010511"/>
    </source>
</evidence>
<organism evidence="7 8">
    <name type="scientific">Serendipita indica (strain DSM 11827)</name>
    <name type="common">Root endophyte fungus</name>
    <name type="synonym">Piriformospora indica</name>
    <dbReference type="NCBI Taxonomy" id="1109443"/>
    <lineage>
        <taxon>Eukaryota</taxon>
        <taxon>Fungi</taxon>
        <taxon>Dikarya</taxon>
        <taxon>Basidiomycota</taxon>
        <taxon>Agaricomycotina</taxon>
        <taxon>Agaricomycetes</taxon>
        <taxon>Sebacinales</taxon>
        <taxon>Serendipitaceae</taxon>
        <taxon>Serendipita</taxon>
    </lineage>
</organism>
<dbReference type="FunCoup" id="G4T5M7">
    <property type="interactions" value="149"/>
</dbReference>
<dbReference type="EMBL" id="CAFZ01000003">
    <property type="protein sequence ID" value="CCA66610.1"/>
    <property type="molecule type" value="Genomic_DNA"/>
</dbReference>
<dbReference type="SUPFAM" id="SSF48371">
    <property type="entry name" value="ARM repeat"/>
    <property type="match status" value="1"/>
</dbReference>
<feature type="domain" description="Pre-rRNA-processing protein RIX1 N-terminal" evidence="6">
    <location>
        <begin position="33"/>
        <end position="143"/>
    </location>
</feature>
<feature type="compositionally biased region" description="Polar residues" evidence="5">
    <location>
        <begin position="676"/>
        <end position="685"/>
    </location>
</feature>
<evidence type="ECO:0000256" key="3">
    <source>
        <dbReference type="ARBA" id="ARBA00021502"/>
    </source>
</evidence>
<feature type="region of interest" description="Disordered" evidence="5">
    <location>
        <begin position="378"/>
        <end position="401"/>
    </location>
</feature>
<dbReference type="AlphaFoldDB" id="G4T5M7"/>